<dbReference type="EMBL" id="MK032068">
    <property type="protein sequence ID" value="AZR37624.1"/>
    <property type="molecule type" value="Genomic_RNA"/>
</dbReference>
<reference evidence="1" key="1">
    <citation type="journal article" date="2018" name="PLoS ONE">
        <title>Characterization of grapevine leafroll-associated virus 3 genetic variants and application towards RT-qPCR assay design.</title>
        <authorList>
            <person name="Diaz-Lara A."/>
            <person name="Klaassen V."/>
            <person name="Stevens K."/>
            <person name="Sudarshana M.R."/>
            <person name="Rowhani A."/>
            <person name="Maree H.J."/>
            <person name="Chooi K.M."/>
            <person name="Blouin A.G."/>
            <person name="Habili N."/>
            <person name="Song Y."/>
            <person name="Aram K."/>
            <person name="Arnold K."/>
            <person name="Cooper M.L."/>
            <person name="Wunderlich L."/>
            <person name="Battany M.C."/>
            <person name="Bettiga L.J."/>
            <person name="Smith R.J."/>
            <person name="Bester R."/>
            <person name="Xiao H."/>
            <person name="Meng B."/>
            <person name="Preece J.E."/>
            <person name="Golino D."/>
            <person name="Al Rwahnih M."/>
        </authorList>
    </citation>
    <scope>NUCLEOTIDE SEQUENCE</scope>
    <source>
        <strain evidence="1">Vdl</strain>
    </source>
</reference>
<name>A0A3S9SDN3_9CLOS</name>
<sequence>MKLFSLHFLILKLSKSIKTNDHFNLILIKEALINYYNASYINETAVLADAKEGIASFLTERCKTSRSCAIMKALINHTLLTTTVESIRSYVGDLIIVADSSISALEEAKSIRDTRRVNRRKGRYYYCGVSGSDVAKVRYILKGEGRSKGGVDSLLLNCEGKTSDGSVLQYILVSSVA</sequence>
<evidence type="ECO:0000313" key="1">
    <source>
        <dbReference type="EMBL" id="AZR37624.1"/>
    </source>
</evidence>
<accession>A0A3S9SDN3</accession>
<organism evidence="1">
    <name type="scientific">Grapevine leafroll-associated virus 3</name>
    <dbReference type="NCBI Taxonomy" id="55951"/>
    <lineage>
        <taxon>Viruses</taxon>
        <taxon>Riboviria</taxon>
        <taxon>Orthornavirae</taxon>
        <taxon>Kitrinoviricota</taxon>
        <taxon>Alsuviricetes</taxon>
        <taxon>Martellivirales</taxon>
        <taxon>Closteroviridae</taxon>
        <taxon>Ampelovirus</taxon>
        <taxon>Ampelovirus trivitis</taxon>
    </lineage>
</organism>
<protein>
    <submittedName>
        <fullName evidence="1">p20A</fullName>
    </submittedName>
</protein>
<proteinExistence type="predicted"/>